<proteinExistence type="predicted"/>
<feature type="chain" id="PRO_5012045621" description="Secreted protein" evidence="1">
    <location>
        <begin position="16"/>
        <end position="82"/>
    </location>
</feature>
<protein>
    <recommendedName>
        <fullName evidence="3">Secreted protein</fullName>
    </recommendedName>
</protein>
<dbReference type="EMBL" id="KQ418587">
    <property type="protein sequence ID" value="KOF86636.1"/>
    <property type="molecule type" value="Genomic_DNA"/>
</dbReference>
<keyword evidence="1" id="KW-0732">Signal</keyword>
<dbReference type="AlphaFoldDB" id="A0A0L8HBK1"/>
<feature type="signal peptide" evidence="1">
    <location>
        <begin position="1"/>
        <end position="15"/>
    </location>
</feature>
<evidence type="ECO:0008006" key="3">
    <source>
        <dbReference type="Google" id="ProtNLM"/>
    </source>
</evidence>
<evidence type="ECO:0000256" key="1">
    <source>
        <dbReference type="SAM" id="SignalP"/>
    </source>
</evidence>
<evidence type="ECO:0000313" key="2">
    <source>
        <dbReference type="EMBL" id="KOF86636.1"/>
    </source>
</evidence>
<organism evidence="2">
    <name type="scientific">Octopus bimaculoides</name>
    <name type="common">California two-spotted octopus</name>
    <dbReference type="NCBI Taxonomy" id="37653"/>
    <lineage>
        <taxon>Eukaryota</taxon>
        <taxon>Metazoa</taxon>
        <taxon>Spiralia</taxon>
        <taxon>Lophotrochozoa</taxon>
        <taxon>Mollusca</taxon>
        <taxon>Cephalopoda</taxon>
        <taxon>Coleoidea</taxon>
        <taxon>Octopodiformes</taxon>
        <taxon>Octopoda</taxon>
        <taxon>Incirrata</taxon>
        <taxon>Octopodidae</taxon>
        <taxon>Octopus</taxon>
    </lineage>
</organism>
<reference evidence="2" key="1">
    <citation type="submission" date="2015-07" db="EMBL/GenBank/DDBJ databases">
        <title>MeaNS - Measles Nucleotide Surveillance Program.</title>
        <authorList>
            <person name="Tran T."/>
            <person name="Druce J."/>
        </authorList>
    </citation>
    <scope>NUCLEOTIDE SEQUENCE</scope>
    <source>
        <strain evidence="2">UCB-OBI-ISO-001</strain>
        <tissue evidence="2">Gonad</tissue>
    </source>
</reference>
<gene>
    <name evidence="2" type="ORF">OCBIM_22018257mg</name>
</gene>
<accession>A0A0L8HBK1</accession>
<name>A0A0L8HBK1_OCTBM</name>
<sequence length="82" mass="9350">MLFLSFLLTITYVSLLSLPRTHTLISTCSHIHMYTYSYTHTKHDLPTISLTTLVQTDLPSSYATFSLTLHNSLTILRSLTFL</sequence>